<dbReference type="EMBL" id="CP047289">
    <property type="protein sequence ID" value="QUS35330.1"/>
    <property type="molecule type" value="Genomic_DNA"/>
</dbReference>
<evidence type="ECO:0000313" key="5">
    <source>
        <dbReference type="EMBL" id="QUS35330.1"/>
    </source>
</evidence>
<feature type="transmembrane region" description="Helical" evidence="4">
    <location>
        <begin position="89"/>
        <end position="109"/>
    </location>
</feature>
<sequence length="393" mass="41783">MQNWIFWAIIGCLCLAVAATLIRALLVRGGDDEGSDLRFYRAQLTDITRDLERGTLMPDEADRLRLEISRRLLDADRAAGAKRARGRGAVLPAAILVAVCVAAAVPFYLRVGAPGYADAPFGPRIDAIEAARAARPDQAEAERRAPAPQTTPPDPELAGLMDQLRQAVARNPDDLRGQRLLAENEAALANYSAAAEAQQQIARRTGDAQDYALAAQYLGYAAGGYLSPEAEALLDRALSRDPREPLALFLSGLMMAQGGREDVAFRLWRRALEVGPPDAAWRPQVLAAMPDIAARAGVRWTAPDDLPPGADAIRSLAPDAQSEAITGMVEGLAARLAATGGDADEWAQLIRAYGVLGRTDDARAAFATAKASHDDPADLDILQQAAIAAGVSP</sequence>
<accession>A0A8J8MRD5</accession>
<dbReference type="RefSeq" id="WP_211784577.1">
    <property type="nucleotide sequence ID" value="NZ_CP047289.1"/>
</dbReference>
<organism evidence="5 6">
    <name type="scientific">Falsirhodobacter algicola</name>
    <dbReference type="NCBI Taxonomy" id="2692330"/>
    <lineage>
        <taxon>Bacteria</taxon>
        <taxon>Pseudomonadati</taxon>
        <taxon>Pseudomonadota</taxon>
        <taxon>Alphaproteobacteria</taxon>
        <taxon>Rhodobacterales</taxon>
        <taxon>Paracoccaceae</taxon>
        <taxon>Falsirhodobacter</taxon>
    </lineage>
</organism>
<dbReference type="AlphaFoldDB" id="A0A8J8MRD5"/>
<dbReference type="PANTHER" id="PTHR47870:SF1">
    <property type="entry name" value="CYTOCHROME C-TYPE BIOGENESIS PROTEIN CCMH"/>
    <property type="match status" value="1"/>
</dbReference>
<dbReference type="Proteomes" id="UP000679284">
    <property type="component" value="Chromosome"/>
</dbReference>
<dbReference type="InterPro" id="IPR011990">
    <property type="entry name" value="TPR-like_helical_dom_sf"/>
</dbReference>
<dbReference type="NCBIfam" id="TIGR03142">
    <property type="entry name" value="cytochro_ccmI"/>
    <property type="match status" value="1"/>
</dbReference>
<evidence type="ECO:0000256" key="3">
    <source>
        <dbReference type="SAM" id="MobiDB-lite"/>
    </source>
</evidence>
<proteinExistence type="predicted"/>
<name>A0A8J8MRD5_9RHOB</name>
<dbReference type="SUPFAM" id="SSF48452">
    <property type="entry name" value="TPR-like"/>
    <property type="match status" value="1"/>
</dbReference>
<dbReference type="InterPro" id="IPR017560">
    <property type="entry name" value="Cyt_c_biogenesis_CcmI"/>
</dbReference>
<gene>
    <name evidence="5" type="primary">ccmI</name>
    <name evidence="5" type="ORF">GR316_03000</name>
</gene>
<keyword evidence="6" id="KW-1185">Reference proteome</keyword>
<evidence type="ECO:0000256" key="2">
    <source>
        <dbReference type="ARBA" id="ARBA00022748"/>
    </source>
</evidence>
<dbReference type="GO" id="GO:0030313">
    <property type="term" value="C:cell envelope"/>
    <property type="evidence" value="ECO:0007669"/>
    <property type="project" value="UniProtKB-SubCell"/>
</dbReference>
<feature type="region of interest" description="Disordered" evidence="3">
    <location>
        <begin position="132"/>
        <end position="156"/>
    </location>
</feature>
<dbReference type="GO" id="GO:0017004">
    <property type="term" value="P:cytochrome complex assembly"/>
    <property type="evidence" value="ECO:0007669"/>
    <property type="project" value="UniProtKB-KW"/>
</dbReference>
<dbReference type="Gene3D" id="1.25.40.10">
    <property type="entry name" value="Tetratricopeptide repeat domain"/>
    <property type="match status" value="1"/>
</dbReference>
<evidence type="ECO:0000256" key="1">
    <source>
        <dbReference type="ARBA" id="ARBA00004196"/>
    </source>
</evidence>
<comment type="subcellular location">
    <subcellularLocation>
        <location evidence="1">Cell envelope</location>
    </subcellularLocation>
</comment>
<dbReference type="PANTHER" id="PTHR47870">
    <property type="entry name" value="CYTOCHROME C-TYPE BIOGENESIS PROTEIN CCMH"/>
    <property type="match status" value="1"/>
</dbReference>
<feature type="transmembrane region" description="Helical" evidence="4">
    <location>
        <begin position="6"/>
        <end position="26"/>
    </location>
</feature>
<evidence type="ECO:0000313" key="6">
    <source>
        <dbReference type="Proteomes" id="UP000679284"/>
    </source>
</evidence>
<keyword evidence="4" id="KW-0472">Membrane</keyword>
<dbReference type="InterPro" id="IPR051263">
    <property type="entry name" value="C-type_cytochrome_biogenesis"/>
</dbReference>
<keyword evidence="4" id="KW-1133">Transmembrane helix</keyword>
<evidence type="ECO:0000256" key="4">
    <source>
        <dbReference type="SAM" id="Phobius"/>
    </source>
</evidence>
<keyword evidence="4" id="KW-0812">Transmembrane</keyword>
<protein>
    <submittedName>
        <fullName evidence="5">C-type cytochrome biogenesis protein CcmI</fullName>
    </submittedName>
</protein>
<reference evidence="5" key="1">
    <citation type="submission" date="2020-01" db="EMBL/GenBank/DDBJ databases">
        <authorList>
            <person name="Yang Y."/>
            <person name="Kwon Y.M."/>
        </authorList>
    </citation>
    <scope>NUCLEOTIDE SEQUENCE</scope>
    <source>
        <strain evidence="5">PG104</strain>
    </source>
</reference>
<keyword evidence="2" id="KW-0201">Cytochrome c-type biogenesis</keyword>
<dbReference type="KEGG" id="fap:GR316_03000"/>
<feature type="compositionally biased region" description="Basic and acidic residues" evidence="3">
    <location>
        <begin position="132"/>
        <end position="145"/>
    </location>
</feature>